<dbReference type="PANTHER" id="PTHR35810">
    <property type="entry name" value="CYTOPLASMIC PROTEIN-RELATED"/>
    <property type="match status" value="1"/>
</dbReference>
<organism evidence="2 3">
    <name type="scientific">Dysgonomonas gadei ATCC BAA-286</name>
    <dbReference type="NCBI Taxonomy" id="742766"/>
    <lineage>
        <taxon>Bacteria</taxon>
        <taxon>Pseudomonadati</taxon>
        <taxon>Bacteroidota</taxon>
        <taxon>Bacteroidia</taxon>
        <taxon>Bacteroidales</taxon>
        <taxon>Dysgonomonadaceae</taxon>
        <taxon>Dysgonomonas</taxon>
    </lineage>
</organism>
<dbReference type="PANTHER" id="PTHR35810:SF1">
    <property type="entry name" value="CYTOPLASMIC PROTEIN"/>
    <property type="match status" value="1"/>
</dbReference>
<reference evidence="2 3" key="1">
    <citation type="submission" date="2011-04" db="EMBL/GenBank/DDBJ databases">
        <title>The Genome Sequence of Dysgonomonas gadei ATCC BAA-286.</title>
        <authorList>
            <consortium name="The Broad Institute Genome Sequencing Platform"/>
            <person name="Earl A."/>
            <person name="Ward D."/>
            <person name="Feldgarden M."/>
            <person name="Gevers D."/>
            <person name="Pudlo N."/>
            <person name="Martens E."/>
            <person name="Allen-Vercoe E."/>
            <person name="Young S.K."/>
            <person name="Zeng Q."/>
            <person name="Gargeya S."/>
            <person name="Fitzgerald M."/>
            <person name="Haas B."/>
            <person name="Abouelleil A."/>
            <person name="Alvarado L."/>
            <person name="Arachchi H.M."/>
            <person name="Berlin A."/>
            <person name="Brown A."/>
            <person name="Chapman S.B."/>
            <person name="Chen Z."/>
            <person name="Dunbar C."/>
            <person name="Freedman E."/>
            <person name="Gearin G."/>
            <person name="Gellesch M."/>
            <person name="Goldberg J."/>
            <person name="Griggs A."/>
            <person name="Gujja S."/>
            <person name="Heiman D."/>
            <person name="Howarth C."/>
            <person name="Larson L."/>
            <person name="Lui A."/>
            <person name="MacDonald P.J.P."/>
            <person name="Mehta T."/>
            <person name="Montmayeur A."/>
            <person name="Murphy C."/>
            <person name="Neiman D."/>
            <person name="Pearson M."/>
            <person name="Priest M."/>
            <person name="Roberts A."/>
            <person name="Saif S."/>
            <person name="Shea T."/>
            <person name="Shenoy N."/>
            <person name="Sisk P."/>
            <person name="Stolte C."/>
            <person name="Sykes S."/>
            <person name="Yandava C."/>
            <person name="Wortman J."/>
            <person name="Nusbaum C."/>
            <person name="Birren B."/>
        </authorList>
    </citation>
    <scope>NUCLEOTIDE SEQUENCE [LARGE SCALE GENOMIC DNA]</scope>
    <source>
        <strain evidence="2 3">ATCC BAA-286</strain>
    </source>
</reference>
<comment type="caution">
    <text evidence="2">The sequence shown here is derived from an EMBL/GenBank/DDBJ whole genome shotgun (WGS) entry which is preliminary data.</text>
</comment>
<keyword evidence="3" id="KW-1185">Reference proteome</keyword>
<evidence type="ECO:0000313" key="3">
    <source>
        <dbReference type="Proteomes" id="UP000004913"/>
    </source>
</evidence>
<dbReference type="InterPro" id="IPR003497">
    <property type="entry name" value="BRO_N_domain"/>
</dbReference>
<accession>F5J474</accession>
<sequence length="127" mass="14471">MFNNQTTNKMNTISIKIEKGQVTIRPAAGGVWLTQHEIADTFGVFISAINSNIRSILKKEILQEDKVCRHKDNGNGKILTFYNLEMITALAFQLKSRQAQYFREWITSQALSPIILWKIPGMNAMLN</sequence>
<evidence type="ECO:0000313" key="2">
    <source>
        <dbReference type="EMBL" id="EGJ99489.1"/>
    </source>
</evidence>
<dbReference type="STRING" id="742766.HMPREF9455_04141"/>
<evidence type="ECO:0000259" key="1">
    <source>
        <dbReference type="PROSITE" id="PS51750"/>
    </source>
</evidence>
<dbReference type="PROSITE" id="PS51750">
    <property type="entry name" value="BRO_N"/>
    <property type="match status" value="1"/>
</dbReference>
<dbReference type="AlphaFoldDB" id="F5J474"/>
<name>F5J474_9BACT</name>
<dbReference type="OrthoDB" id="1036309at2"/>
<dbReference type="HOGENOM" id="CLU_048266_3_0_10"/>
<dbReference type="Proteomes" id="UP000004913">
    <property type="component" value="Unassembled WGS sequence"/>
</dbReference>
<protein>
    <recommendedName>
        <fullName evidence="1">Bro-N domain-containing protein</fullName>
    </recommendedName>
</protein>
<dbReference type="eggNOG" id="COG3943">
    <property type="taxonomic scope" value="Bacteria"/>
</dbReference>
<feature type="domain" description="Bro-N" evidence="1">
    <location>
        <begin position="7"/>
        <end position="119"/>
    </location>
</feature>
<proteinExistence type="predicted"/>
<dbReference type="EMBL" id="ADLV01000059">
    <property type="protein sequence ID" value="EGJ99489.1"/>
    <property type="molecule type" value="Genomic_DNA"/>
</dbReference>
<gene>
    <name evidence="2" type="ORF">HMPREF9455_04141</name>
</gene>